<dbReference type="InterPro" id="IPR002398">
    <property type="entry name" value="Pept_C14"/>
</dbReference>
<protein>
    <submittedName>
        <fullName evidence="10">Caspase family p20 domain-containing protein</fullName>
    </submittedName>
</protein>
<dbReference type="PROSITE" id="PS50208">
    <property type="entry name" value="CASPASE_P20"/>
    <property type="match status" value="1"/>
</dbReference>
<dbReference type="InterPro" id="IPR002138">
    <property type="entry name" value="Pept_C14_p10"/>
</dbReference>
<evidence type="ECO:0000313" key="9">
    <source>
        <dbReference type="Proteomes" id="UP000887572"/>
    </source>
</evidence>
<evidence type="ECO:0000259" key="7">
    <source>
        <dbReference type="PROSITE" id="PS50207"/>
    </source>
</evidence>
<keyword evidence="2" id="KW-0645">Protease</keyword>
<keyword evidence="3" id="KW-0053">Apoptosis</keyword>
<dbReference type="WBParaSite" id="Gr19_v10_g1408.t1">
    <property type="protein sequence ID" value="Gr19_v10_g1408.t1"/>
    <property type="gene ID" value="Gr19_v10_g1408"/>
</dbReference>
<reference evidence="10" key="1">
    <citation type="submission" date="2022-11" db="UniProtKB">
        <authorList>
            <consortium name="WormBaseParasite"/>
        </authorList>
    </citation>
    <scope>IDENTIFICATION</scope>
</reference>
<dbReference type="AlphaFoldDB" id="A0A914H6A1"/>
<feature type="domain" description="Caspase family p20" evidence="8">
    <location>
        <begin position="74"/>
        <end position="146"/>
    </location>
</feature>
<dbReference type="InterPro" id="IPR029030">
    <property type="entry name" value="Caspase-like_dom_sf"/>
</dbReference>
<feature type="region of interest" description="Disordered" evidence="6">
    <location>
        <begin position="1"/>
        <end position="31"/>
    </location>
</feature>
<name>A0A914H6A1_GLORO</name>
<dbReference type="Pfam" id="PF00656">
    <property type="entry name" value="Peptidase_C14"/>
    <property type="match status" value="1"/>
</dbReference>
<evidence type="ECO:0000256" key="2">
    <source>
        <dbReference type="ARBA" id="ARBA00022670"/>
    </source>
</evidence>
<dbReference type="Proteomes" id="UP000887572">
    <property type="component" value="Unplaced"/>
</dbReference>
<dbReference type="InterPro" id="IPR001309">
    <property type="entry name" value="Pept_C14_p20"/>
</dbReference>
<dbReference type="SMART" id="SM00115">
    <property type="entry name" value="CASc"/>
    <property type="match status" value="1"/>
</dbReference>
<keyword evidence="4" id="KW-0378">Hydrolase</keyword>
<sequence>MSGARGRKQKTQQTRRHHSESDESGSSSSELEYGSDFTYSGLLERIKKGAKRLFFKKNDEDRIGRRLYPNTVSPRGMALIIENVNFVRLSQRTGSWADSSKMRRLLAEMDYTVIFKRNLSAQEMMDAVTRFARRPEYEEAQSCVVCDEPWALRRHRRFRRQLRGSARVCRPAEWSALLAADQQTENILRDQGARVRESVGAIAGTFGTRHRRDSPRRSTSRDRQQSRQILARVPSNQEMLLAMSTAPHHVWVRNPRKGTWFLHSGSIDKAEFVAGFEETLCKGESRGFNGMQRKISTTEYFEDEDQQEVHKPALVRMLFFPIAARPLPFSVPLLVLFRAGLFVLPASVPCRLLLLRPSPVFSSGPLFHLRLYLVQSRHLALHRLHVGKCRAEYLLQHLRVCSELRARNVFRERNLPLARARVLPRPYAFHEDDCRQLDFEHFQWGLCRRVRPAPGSRPLLPPPLRTARLLRFPIAEPVHFVLLALVHLLHRRLRPKCAALRPGSTGKQRAPLVTCPVSDRFFPPTALSALRFPLSTLSLLGVPAFEGVVRGGGGSIGFVVGCPLVAKW</sequence>
<dbReference type="SUPFAM" id="SSF52129">
    <property type="entry name" value="Caspase-like"/>
    <property type="match status" value="1"/>
</dbReference>
<dbReference type="GO" id="GO:0004197">
    <property type="term" value="F:cysteine-type endopeptidase activity"/>
    <property type="evidence" value="ECO:0007669"/>
    <property type="project" value="InterPro"/>
</dbReference>
<feature type="region of interest" description="Disordered" evidence="6">
    <location>
        <begin position="204"/>
        <end position="227"/>
    </location>
</feature>
<dbReference type="InterPro" id="IPR015917">
    <property type="entry name" value="Pept_C14A"/>
</dbReference>
<proteinExistence type="inferred from homology"/>
<evidence type="ECO:0000256" key="1">
    <source>
        <dbReference type="ARBA" id="ARBA00010134"/>
    </source>
</evidence>
<evidence type="ECO:0000256" key="5">
    <source>
        <dbReference type="RuleBase" id="RU003971"/>
    </source>
</evidence>
<comment type="similarity">
    <text evidence="1 5">Belongs to the peptidase C14A family.</text>
</comment>
<dbReference type="Gene3D" id="3.40.50.1460">
    <property type="match status" value="2"/>
</dbReference>
<dbReference type="PANTHER" id="PTHR47901:SF8">
    <property type="entry name" value="CASPASE-3"/>
    <property type="match status" value="1"/>
</dbReference>
<dbReference type="GO" id="GO:0006508">
    <property type="term" value="P:proteolysis"/>
    <property type="evidence" value="ECO:0007669"/>
    <property type="project" value="UniProtKB-KW"/>
</dbReference>
<evidence type="ECO:0000259" key="8">
    <source>
        <dbReference type="PROSITE" id="PS50208"/>
    </source>
</evidence>
<dbReference type="GO" id="GO:0006915">
    <property type="term" value="P:apoptotic process"/>
    <property type="evidence" value="ECO:0007669"/>
    <property type="project" value="UniProtKB-KW"/>
</dbReference>
<evidence type="ECO:0000313" key="10">
    <source>
        <dbReference type="WBParaSite" id="Gr19_v10_g1408.t1"/>
    </source>
</evidence>
<evidence type="ECO:0000256" key="6">
    <source>
        <dbReference type="SAM" id="MobiDB-lite"/>
    </source>
</evidence>
<organism evidence="9 10">
    <name type="scientific">Globodera rostochiensis</name>
    <name type="common">Golden nematode worm</name>
    <name type="synonym">Heterodera rostochiensis</name>
    <dbReference type="NCBI Taxonomy" id="31243"/>
    <lineage>
        <taxon>Eukaryota</taxon>
        <taxon>Metazoa</taxon>
        <taxon>Ecdysozoa</taxon>
        <taxon>Nematoda</taxon>
        <taxon>Chromadorea</taxon>
        <taxon>Rhabditida</taxon>
        <taxon>Tylenchina</taxon>
        <taxon>Tylenchomorpha</taxon>
        <taxon>Tylenchoidea</taxon>
        <taxon>Heteroderidae</taxon>
        <taxon>Heteroderinae</taxon>
        <taxon>Globodera</taxon>
    </lineage>
</organism>
<dbReference type="PRINTS" id="PR00376">
    <property type="entry name" value="IL1BCENZYME"/>
</dbReference>
<evidence type="ECO:0000256" key="3">
    <source>
        <dbReference type="ARBA" id="ARBA00022703"/>
    </source>
</evidence>
<keyword evidence="9" id="KW-1185">Reference proteome</keyword>
<feature type="compositionally biased region" description="Basic and acidic residues" evidence="6">
    <location>
        <begin position="215"/>
        <end position="225"/>
    </location>
</feature>
<dbReference type="PROSITE" id="PS50207">
    <property type="entry name" value="CASPASE_P10"/>
    <property type="match status" value="1"/>
</dbReference>
<dbReference type="InterPro" id="IPR011600">
    <property type="entry name" value="Pept_C14_caspase"/>
</dbReference>
<feature type="domain" description="Caspase family p10" evidence="7">
    <location>
        <begin position="229"/>
        <end position="264"/>
    </location>
</feature>
<accession>A0A914H6A1</accession>
<evidence type="ECO:0000256" key="4">
    <source>
        <dbReference type="ARBA" id="ARBA00022801"/>
    </source>
</evidence>
<feature type="compositionally biased region" description="Basic residues" evidence="6">
    <location>
        <begin position="1"/>
        <end position="18"/>
    </location>
</feature>
<dbReference type="PANTHER" id="PTHR47901">
    <property type="entry name" value="CASPASE RECRUITMENT DOMAIN-CONTAINING PROTEIN 18"/>
    <property type="match status" value="1"/>
</dbReference>